<evidence type="ECO:0000256" key="5">
    <source>
        <dbReference type="ARBA" id="ARBA00023002"/>
    </source>
</evidence>
<dbReference type="KEGG" id="tet:TTHERM_00585080"/>
<accession>I7M6C4</accession>
<dbReference type="eggNOG" id="KOG1399">
    <property type="taxonomic scope" value="Eukaryota"/>
</dbReference>
<keyword evidence="2" id="KW-0285">Flavoprotein</keyword>
<dbReference type="PANTHER" id="PTHR23023">
    <property type="entry name" value="DIMETHYLANILINE MONOOXYGENASE"/>
    <property type="match status" value="1"/>
</dbReference>
<dbReference type="STRING" id="312017.I7M6C4"/>
<keyword evidence="6" id="KW-0503">Monooxygenase</keyword>
<evidence type="ECO:0000313" key="6">
    <source>
        <dbReference type="EMBL" id="EAR84951.1"/>
    </source>
</evidence>
<dbReference type="GO" id="GO:0004499">
    <property type="term" value="F:N,N-dimethylaniline monooxygenase activity"/>
    <property type="evidence" value="ECO:0007669"/>
    <property type="project" value="InterPro"/>
</dbReference>
<name>I7M6C4_TETTS</name>
<gene>
    <name evidence="6" type="ORF">TTHERM_00585080</name>
</gene>
<dbReference type="AlphaFoldDB" id="I7M6C4"/>
<dbReference type="PIRSF" id="PIRSF000332">
    <property type="entry name" value="FMO"/>
    <property type="match status" value="1"/>
</dbReference>
<dbReference type="HOGENOM" id="CLU_529478_0_0_1"/>
<dbReference type="Pfam" id="PF00743">
    <property type="entry name" value="FMO-like"/>
    <property type="match status" value="2"/>
</dbReference>
<dbReference type="InterPro" id="IPR050346">
    <property type="entry name" value="FMO-like"/>
</dbReference>
<evidence type="ECO:0000256" key="4">
    <source>
        <dbReference type="ARBA" id="ARBA00022857"/>
    </source>
</evidence>
<organism evidence="6 7">
    <name type="scientific">Tetrahymena thermophila (strain SB210)</name>
    <dbReference type="NCBI Taxonomy" id="312017"/>
    <lineage>
        <taxon>Eukaryota</taxon>
        <taxon>Sar</taxon>
        <taxon>Alveolata</taxon>
        <taxon>Ciliophora</taxon>
        <taxon>Intramacronucleata</taxon>
        <taxon>Oligohymenophorea</taxon>
        <taxon>Hymenostomatida</taxon>
        <taxon>Tetrahymenina</taxon>
        <taxon>Tetrahymenidae</taxon>
        <taxon>Tetrahymena</taxon>
    </lineage>
</organism>
<dbReference type="EMBL" id="GG662510">
    <property type="protein sequence ID" value="EAR84951.1"/>
    <property type="molecule type" value="Genomic_DNA"/>
</dbReference>
<sequence>MTDQIEQDYKSKYDQKSVLIIGAGPCGLSNLKYLNGKVNVICIECKEDLGGQWCQEKYTEETHPNLQNNAYYNQHGVLQSSMYENLICDVPKSLMIFKDTPANQEFGEFMTCQQFYQYLQDYSLKNCIKNKILFKTYVQSVRLAANLSDEEKNQVGFQISKKFLVQIVSNEDYNKSIRFLQADYVIVANGHFSVPNYPDIPNKNVFKAQTMHTHNYRVNKTNIFQKKHLVIYGCGISSQDIVYILLKKTTEEERPQKITMIGNEMMINFFKQTKSYRKEVESGVLTFLSPYIKQFESENSLVLENGDKVENIDIFMYATGYQYAFPFLNFQRDKLIDLYQKRGANYSLGPLYLRTFSVREPNLIFVGILQQVLSTQQGTERQAILVSKVILDEIKLPTQEAMQEDFNNNYQEALSLYNDGNKYIKFSQHKGIDEFTFFRQIANLCDIPSDEEYNGYLLKNLLPLYINAFLGNYPDLKQSNVSSQLPPGYFPKSGQF</sequence>
<evidence type="ECO:0000256" key="2">
    <source>
        <dbReference type="ARBA" id="ARBA00022630"/>
    </source>
</evidence>
<evidence type="ECO:0000313" key="7">
    <source>
        <dbReference type="Proteomes" id="UP000009168"/>
    </source>
</evidence>
<keyword evidence="7" id="KW-1185">Reference proteome</keyword>
<dbReference type="Proteomes" id="UP000009168">
    <property type="component" value="Unassembled WGS sequence"/>
</dbReference>
<dbReference type="InterPro" id="IPR000960">
    <property type="entry name" value="Flavin_mOase"/>
</dbReference>
<dbReference type="GO" id="GO:0050660">
    <property type="term" value="F:flavin adenine dinucleotide binding"/>
    <property type="evidence" value="ECO:0007669"/>
    <property type="project" value="InterPro"/>
</dbReference>
<dbReference type="OrthoDB" id="413515at2759"/>
<keyword evidence="4" id="KW-0521">NADP</keyword>
<dbReference type="InterPro" id="IPR020946">
    <property type="entry name" value="Flavin_mOase-like"/>
</dbReference>
<dbReference type="GO" id="GO:0050661">
    <property type="term" value="F:NADP binding"/>
    <property type="evidence" value="ECO:0007669"/>
    <property type="project" value="InterPro"/>
</dbReference>
<dbReference type="RefSeq" id="XP_001032614.1">
    <property type="nucleotide sequence ID" value="XM_001032614.1"/>
</dbReference>
<dbReference type="SUPFAM" id="SSF51905">
    <property type="entry name" value="FAD/NAD(P)-binding domain"/>
    <property type="match status" value="1"/>
</dbReference>
<dbReference type="InParanoid" id="I7M6C4"/>
<proteinExistence type="inferred from homology"/>
<evidence type="ECO:0000256" key="1">
    <source>
        <dbReference type="ARBA" id="ARBA00009183"/>
    </source>
</evidence>
<keyword evidence="5" id="KW-0560">Oxidoreductase</keyword>
<dbReference type="GeneID" id="7823752"/>
<dbReference type="InterPro" id="IPR036188">
    <property type="entry name" value="FAD/NAD-bd_sf"/>
</dbReference>
<comment type="similarity">
    <text evidence="1">Belongs to the FMO family.</text>
</comment>
<evidence type="ECO:0000256" key="3">
    <source>
        <dbReference type="ARBA" id="ARBA00022827"/>
    </source>
</evidence>
<reference evidence="7" key="1">
    <citation type="journal article" date="2006" name="PLoS Biol.">
        <title>Macronuclear genome sequence of the ciliate Tetrahymena thermophila, a model eukaryote.</title>
        <authorList>
            <person name="Eisen J.A."/>
            <person name="Coyne R.S."/>
            <person name="Wu M."/>
            <person name="Wu D."/>
            <person name="Thiagarajan M."/>
            <person name="Wortman J.R."/>
            <person name="Badger J.H."/>
            <person name="Ren Q."/>
            <person name="Amedeo P."/>
            <person name="Jones K.M."/>
            <person name="Tallon L.J."/>
            <person name="Delcher A.L."/>
            <person name="Salzberg S.L."/>
            <person name="Silva J.C."/>
            <person name="Haas B.J."/>
            <person name="Majoros W.H."/>
            <person name="Farzad M."/>
            <person name="Carlton J.M."/>
            <person name="Smith R.K. Jr."/>
            <person name="Garg J."/>
            <person name="Pearlman R.E."/>
            <person name="Karrer K.M."/>
            <person name="Sun L."/>
            <person name="Manning G."/>
            <person name="Elde N.C."/>
            <person name="Turkewitz A.P."/>
            <person name="Asai D.J."/>
            <person name="Wilkes D.E."/>
            <person name="Wang Y."/>
            <person name="Cai H."/>
            <person name="Collins K."/>
            <person name="Stewart B.A."/>
            <person name="Lee S.R."/>
            <person name="Wilamowska K."/>
            <person name="Weinberg Z."/>
            <person name="Ruzzo W.L."/>
            <person name="Wloga D."/>
            <person name="Gaertig J."/>
            <person name="Frankel J."/>
            <person name="Tsao C.-C."/>
            <person name="Gorovsky M.A."/>
            <person name="Keeling P.J."/>
            <person name="Waller R.F."/>
            <person name="Patron N.J."/>
            <person name="Cherry J.M."/>
            <person name="Stover N.A."/>
            <person name="Krieger C.J."/>
            <person name="del Toro C."/>
            <person name="Ryder H.F."/>
            <person name="Williamson S.C."/>
            <person name="Barbeau R.A."/>
            <person name="Hamilton E.P."/>
            <person name="Orias E."/>
        </authorList>
    </citation>
    <scope>NUCLEOTIDE SEQUENCE [LARGE SCALE GENOMIC DNA]</scope>
    <source>
        <strain evidence="7">SB210</strain>
    </source>
</reference>
<dbReference type="Gene3D" id="3.50.50.60">
    <property type="entry name" value="FAD/NAD(P)-binding domain"/>
    <property type="match status" value="2"/>
</dbReference>
<keyword evidence="3" id="KW-0274">FAD</keyword>
<protein>
    <submittedName>
        <fullName evidence="6">Flavin-binding monooxygenase-like protein</fullName>
    </submittedName>
</protein>